<keyword evidence="1" id="KW-0812">Transmembrane</keyword>
<evidence type="ECO:0000256" key="1">
    <source>
        <dbReference type="SAM" id="Phobius"/>
    </source>
</evidence>
<protein>
    <submittedName>
        <fullName evidence="2">Uncharacterized protein</fullName>
    </submittedName>
</protein>
<dbReference type="Proteomes" id="UP000502260">
    <property type="component" value="Chromosome"/>
</dbReference>
<dbReference type="RefSeq" id="WP_173066403.1">
    <property type="nucleotide sequence ID" value="NZ_AP022853.1"/>
</dbReference>
<proteinExistence type="predicted"/>
<keyword evidence="1" id="KW-0472">Membrane</keyword>
<evidence type="ECO:0000313" key="2">
    <source>
        <dbReference type="EMBL" id="BCB27914.1"/>
    </source>
</evidence>
<keyword evidence="3" id="KW-1185">Reference proteome</keyword>
<gene>
    <name evidence="2" type="ORF">SKTS_28000</name>
</gene>
<sequence>MVEILYQASGVFRPVLFFVLLAYLPMKLGLGFDVAAQAPTAEQVLAAREKQLQFLRNPSLRTFALYPLQILVFLYFTLWLATDKFLYPLVAIFLLSVLPVYL</sequence>
<evidence type="ECO:0000313" key="3">
    <source>
        <dbReference type="Proteomes" id="UP000502260"/>
    </source>
</evidence>
<dbReference type="EMBL" id="AP022853">
    <property type="protein sequence ID" value="BCB27914.1"/>
    <property type="molecule type" value="Genomic_DNA"/>
</dbReference>
<dbReference type="KEGG" id="slac:SKTS_28000"/>
<accession>A0A6F8VE06</accession>
<feature type="transmembrane region" description="Helical" evidence="1">
    <location>
        <begin position="60"/>
        <end position="79"/>
    </location>
</feature>
<name>A0A6F8VE06_9PROT</name>
<keyword evidence="1" id="KW-1133">Transmembrane helix</keyword>
<organism evidence="2 3">
    <name type="scientific">Sulfurimicrobium lacus</name>
    <dbReference type="NCBI Taxonomy" id="2715678"/>
    <lineage>
        <taxon>Bacteria</taxon>
        <taxon>Pseudomonadati</taxon>
        <taxon>Pseudomonadota</taxon>
        <taxon>Betaproteobacteria</taxon>
        <taxon>Nitrosomonadales</taxon>
        <taxon>Sulfuricellaceae</taxon>
        <taxon>Sulfurimicrobium</taxon>
    </lineage>
</organism>
<dbReference type="AlphaFoldDB" id="A0A6F8VE06"/>
<reference evidence="3" key="1">
    <citation type="submission" date="2020-03" db="EMBL/GenBank/DDBJ databases">
        <title>Complete genome sequence of sulfur-oxidizing bacterium skT11.</title>
        <authorList>
            <person name="Kanda M."/>
            <person name="Kojima H."/>
            <person name="Fukui M."/>
        </authorList>
    </citation>
    <scope>NUCLEOTIDE SEQUENCE [LARGE SCALE GENOMIC DNA]</scope>
    <source>
        <strain evidence="3">skT11</strain>
    </source>
</reference>
<feature type="transmembrane region" description="Helical" evidence="1">
    <location>
        <begin position="6"/>
        <end position="24"/>
    </location>
</feature>
<feature type="transmembrane region" description="Helical" evidence="1">
    <location>
        <begin position="85"/>
        <end position="101"/>
    </location>
</feature>